<dbReference type="Gene3D" id="3.30.70.1350">
    <property type="entry name" value="Cation efflux protein, cytoplasmic domain"/>
    <property type="match status" value="1"/>
</dbReference>
<dbReference type="Gene3D" id="1.20.1510.10">
    <property type="entry name" value="Cation efflux protein transmembrane domain"/>
    <property type="match status" value="1"/>
</dbReference>
<keyword evidence="7" id="KW-0406">Ion transport</keyword>
<feature type="transmembrane region" description="Helical" evidence="10">
    <location>
        <begin position="9"/>
        <end position="27"/>
    </location>
</feature>
<evidence type="ECO:0000256" key="5">
    <source>
        <dbReference type="ARBA" id="ARBA00022496"/>
    </source>
</evidence>
<gene>
    <name evidence="13" type="primary">fieF</name>
    <name evidence="13" type="ORF">NBRC116585_01710</name>
</gene>
<keyword evidence="8 10" id="KW-1133">Transmembrane helix</keyword>
<dbReference type="EMBL" id="BAABWH010000001">
    <property type="protein sequence ID" value="GAA6144054.1"/>
    <property type="molecule type" value="Genomic_DNA"/>
</dbReference>
<evidence type="ECO:0000313" key="13">
    <source>
        <dbReference type="EMBL" id="GAA6144054.1"/>
    </source>
</evidence>
<keyword evidence="14" id="KW-1185">Reference proteome</keyword>
<feature type="domain" description="Cation efflux protein cytoplasmic" evidence="12">
    <location>
        <begin position="211"/>
        <end position="285"/>
    </location>
</feature>
<keyword evidence="4" id="KW-1003">Cell membrane</keyword>
<evidence type="ECO:0000256" key="8">
    <source>
        <dbReference type="ARBA" id="ARBA00022989"/>
    </source>
</evidence>
<name>A0ABP9ZV83_9GAMM</name>
<dbReference type="InterPro" id="IPR002524">
    <property type="entry name" value="Cation_efflux"/>
</dbReference>
<dbReference type="PANTHER" id="PTHR43840">
    <property type="entry name" value="MITOCHONDRIAL METAL TRANSPORTER 1-RELATED"/>
    <property type="match status" value="1"/>
</dbReference>
<accession>A0ABP9ZV83</accession>
<dbReference type="SUPFAM" id="SSF160240">
    <property type="entry name" value="Cation efflux protein cytoplasmic domain-like"/>
    <property type="match status" value="1"/>
</dbReference>
<dbReference type="Pfam" id="PF01545">
    <property type="entry name" value="Cation_efflux"/>
    <property type="match status" value="1"/>
</dbReference>
<evidence type="ECO:0000259" key="12">
    <source>
        <dbReference type="Pfam" id="PF16916"/>
    </source>
</evidence>
<keyword evidence="7" id="KW-0862">Zinc</keyword>
<organism evidence="13 14">
    <name type="scientific">Thalassolituus maritimus</name>
    <dbReference type="NCBI Taxonomy" id="484498"/>
    <lineage>
        <taxon>Bacteria</taxon>
        <taxon>Pseudomonadati</taxon>
        <taxon>Pseudomonadota</taxon>
        <taxon>Gammaproteobacteria</taxon>
        <taxon>Oceanospirillales</taxon>
        <taxon>Oceanospirillaceae</taxon>
        <taxon>Thalassolituus</taxon>
    </lineage>
</organism>
<reference evidence="13 14" key="1">
    <citation type="submission" date="2024-04" db="EMBL/GenBank/DDBJ databases">
        <title>Draft genome sequence of Thalassolituus maritimus NBRC 116585.</title>
        <authorList>
            <person name="Miyakawa T."/>
            <person name="Kusuya Y."/>
            <person name="Miura T."/>
        </authorList>
    </citation>
    <scope>NUCLEOTIDE SEQUENCE [LARGE SCALE GENOMIC DNA]</scope>
    <source>
        <strain evidence="13 14">5NW40-0001</strain>
    </source>
</reference>
<dbReference type="RefSeq" id="WP_353293002.1">
    <property type="nucleotide sequence ID" value="NZ_BAABWH010000001.1"/>
</dbReference>
<dbReference type="PANTHER" id="PTHR43840:SF41">
    <property type="entry name" value="CATION-EFFLUX PUMP FIEF"/>
    <property type="match status" value="1"/>
</dbReference>
<dbReference type="InterPro" id="IPR027469">
    <property type="entry name" value="Cation_efflux_TMD_sf"/>
</dbReference>
<keyword evidence="5" id="KW-0410">Iron transport</keyword>
<evidence type="ECO:0000256" key="7">
    <source>
        <dbReference type="ARBA" id="ARBA00022906"/>
    </source>
</evidence>
<comment type="similarity">
    <text evidence="2">Belongs to the cation diffusion facilitator (CDF) transporter (TC 2.A.4) family. FieF subfamily.</text>
</comment>
<evidence type="ECO:0000256" key="2">
    <source>
        <dbReference type="ARBA" id="ARBA00010212"/>
    </source>
</evidence>
<dbReference type="InterPro" id="IPR027470">
    <property type="entry name" value="Cation_efflux_CTD"/>
</dbReference>
<keyword evidence="6 10" id="KW-0812">Transmembrane</keyword>
<keyword evidence="7" id="KW-0864">Zinc transport</keyword>
<keyword evidence="9 10" id="KW-0472">Membrane</keyword>
<keyword evidence="3" id="KW-0813">Transport</keyword>
<feature type="domain" description="Cation efflux protein transmembrane" evidence="11">
    <location>
        <begin position="15"/>
        <end position="207"/>
    </location>
</feature>
<protein>
    <submittedName>
        <fullName evidence="13">CDF family cation-efflux transporter FieF</fullName>
    </submittedName>
</protein>
<feature type="transmembrane region" description="Helical" evidence="10">
    <location>
        <begin position="82"/>
        <end position="103"/>
    </location>
</feature>
<evidence type="ECO:0000313" key="14">
    <source>
        <dbReference type="Proteomes" id="UP001481413"/>
    </source>
</evidence>
<feature type="transmembrane region" description="Helical" evidence="10">
    <location>
        <begin position="155"/>
        <end position="175"/>
    </location>
</feature>
<dbReference type="Proteomes" id="UP001481413">
    <property type="component" value="Unassembled WGS sequence"/>
</dbReference>
<evidence type="ECO:0000256" key="4">
    <source>
        <dbReference type="ARBA" id="ARBA00022475"/>
    </source>
</evidence>
<dbReference type="InterPro" id="IPR058533">
    <property type="entry name" value="Cation_efflux_TM"/>
</dbReference>
<keyword evidence="5" id="KW-0408">Iron</keyword>
<comment type="subcellular location">
    <subcellularLocation>
        <location evidence="1">Membrane</location>
        <topology evidence="1">Multi-pass membrane protein</topology>
    </subcellularLocation>
</comment>
<dbReference type="InterPro" id="IPR036837">
    <property type="entry name" value="Cation_efflux_CTD_sf"/>
</dbReference>
<dbReference type="NCBIfam" id="TIGR01297">
    <property type="entry name" value="CDF"/>
    <property type="match status" value="1"/>
</dbReference>
<evidence type="ECO:0000256" key="3">
    <source>
        <dbReference type="ARBA" id="ARBA00022448"/>
    </source>
</evidence>
<feature type="transmembrane region" description="Helical" evidence="10">
    <location>
        <begin position="115"/>
        <end position="135"/>
    </location>
</feature>
<sequence length="288" mass="31353">MATGNHGHLVTRAAIASVITASVLLLAKTGAWSASDSASVLSSLLDSLMDIAASVINFFAIRFALVPPDEEHPFGHSKAEGLAALMQSAFILGSVAMLLLHLLDRIVKPVELQALPESIGVMAFSTIATLLLVLYQRYVYRKTGSLAVKADSAHYFGDILTNIAVIFALVGAMLGFIWLDIVVAVIVALTLTFSVINIVREALAVLMDQALDPDDEARLIETIQETDGVKGFHDLKTRQSGMVQFIQFHLELDGDQLLRDAHDTGRSLEAKIRERFPRAEVIIHHYPV</sequence>
<evidence type="ECO:0000259" key="11">
    <source>
        <dbReference type="Pfam" id="PF01545"/>
    </source>
</evidence>
<evidence type="ECO:0000256" key="1">
    <source>
        <dbReference type="ARBA" id="ARBA00004141"/>
    </source>
</evidence>
<feature type="transmembrane region" description="Helical" evidence="10">
    <location>
        <begin position="39"/>
        <end position="61"/>
    </location>
</feature>
<feature type="transmembrane region" description="Helical" evidence="10">
    <location>
        <begin position="181"/>
        <end position="199"/>
    </location>
</feature>
<dbReference type="InterPro" id="IPR050291">
    <property type="entry name" value="CDF_Transporter"/>
</dbReference>
<evidence type="ECO:0000256" key="9">
    <source>
        <dbReference type="ARBA" id="ARBA00023136"/>
    </source>
</evidence>
<comment type="caution">
    <text evidence="13">The sequence shown here is derived from an EMBL/GenBank/DDBJ whole genome shotgun (WGS) entry which is preliminary data.</text>
</comment>
<proteinExistence type="inferred from homology"/>
<evidence type="ECO:0000256" key="6">
    <source>
        <dbReference type="ARBA" id="ARBA00022692"/>
    </source>
</evidence>
<evidence type="ECO:0000256" key="10">
    <source>
        <dbReference type="SAM" id="Phobius"/>
    </source>
</evidence>
<dbReference type="Pfam" id="PF16916">
    <property type="entry name" value="ZT_dimer"/>
    <property type="match status" value="1"/>
</dbReference>
<dbReference type="SUPFAM" id="SSF161111">
    <property type="entry name" value="Cation efflux protein transmembrane domain-like"/>
    <property type="match status" value="1"/>
</dbReference>